<dbReference type="InterPro" id="IPR025588">
    <property type="entry name" value="YcxB-like_C"/>
</dbReference>
<feature type="domain" description="YcxB-like C-terminal" evidence="2">
    <location>
        <begin position="112"/>
        <end position="169"/>
    </location>
</feature>
<keyword evidence="1" id="KW-0472">Membrane</keyword>
<gene>
    <name evidence="3" type="ORF">DLM78_07230</name>
</gene>
<dbReference type="Pfam" id="PF14317">
    <property type="entry name" value="YcxB"/>
    <property type="match status" value="1"/>
</dbReference>
<protein>
    <recommendedName>
        <fullName evidence="2">YcxB-like C-terminal domain-containing protein</fullName>
    </recommendedName>
</protein>
<feature type="transmembrane region" description="Helical" evidence="1">
    <location>
        <begin position="31"/>
        <end position="53"/>
    </location>
</feature>
<dbReference type="EMBL" id="QHCS01000001">
    <property type="protein sequence ID" value="RHX88705.1"/>
    <property type="molecule type" value="Genomic_DNA"/>
</dbReference>
<evidence type="ECO:0000259" key="2">
    <source>
        <dbReference type="Pfam" id="PF14317"/>
    </source>
</evidence>
<accession>A0A8B3CVJ6</accession>
<organism evidence="3 4">
    <name type="scientific">Leptospira stimsonii</name>
    <dbReference type="NCBI Taxonomy" id="2202203"/>
    <lineage>
        <taxon>Bacteria</taxon>
        <taxon>Pseudomonadati</taxon>
        <taxon>Spirochaetota</taxon>
        <taxon>Spirochaetia</taxon>
        <taxon>Leptospirales</taxon>
        <taxon>Leptospiraceae</taxon>
        <taxon>Leptospira</taxon>
    </lineage>
</organism>
<evidence type="ECO:0000313" key="4">
    <source>
        <dbReference type="Proteomes" id="UP000266669"/>
    </source>
</evidence>
<reference evidence="4" key="1">
    <citation type="submission" date="2018-05" db="EMBL/GenBank/DDBJ databases">
        <title>Leptospira yasudae sp. nov. and Leptospira stimsonii sp. nov., two pathogenic species of the genus Leptospira isolated from environmental sources.</title>
        <authorList>
            <person name="Casanovas-Massana A."/>
            <person name="Hamond C."/>
            <person name="Santos L.A."/>
            <person name="Hacker K.P."/>
            <person name="Balassiano I."/>
            <person name="Medeiros M.A."/>
            <person name="Reis M.G."/>
            <person name="Ko A.I."/>
            <person name="Wunder E.A."/>
        </authorList>
    </citation>
    <scope>NUCLEOTIDE SEQUENCE [LARGE SCALE GENOMIC DNA]</scope>
    <source>
        <strain evidence="4">AMB6-RJ</strain>
    </source>
</reference>
<keyword evidence="1" id="KW-1133">Transmembrane helix</keyword>
<name>A0A8B3CVJ6_9LEPT</name>
<sequence>MQITYELTLKDIVNFNEYHFRHSEVSKKKRMIAKLIIPIWTLFVFLALNYTNLENLDEISFLLNIPIFIFAIAWFFLFDRLYFWRLRNNVDKMLREKENKGMIGKQKITLSKDQLLFETSFTSAQFKPGSISEVIETRDYFFLYVSSLNALIVPQGSFQASEKKEFLEKLQSFVI</sequence>
<dbReference type="AlphaFoldDB" id="A0A8B3CVJ6"/>
<comment type="caution">
    <text evidence="3">The sequence shown here is derived from an EMBL/GenBank/DDBJ whole genome shotgun (WGS) entry which is preliminary data.</text>
</comment>
<dbReference type="RefSeq" id="WP_118981218.1">
    <property type="nucleotide sequence ID" value="NZ_QHCS01000001.1"/>
</dbReference>
<evidence type="ECO:0000313" key="3">
    <source>
        <dbReference type="EMBL" id="RHX88705.1"/>
    </source>
</evidence>
<keyword evidence="1" id="KW-0812">Transmembrane</keyword>
<evidence type="ECO:0000256" key="1">
    <source>
        <dbReference type="SAM" id="Phobius"/>
    </source>
</evidence>
<dbReference type="Proteomes" id="UP000266669">
    <property type="component" value="Unassembled WGS sequence"/>
</dbReference>
<proteinExistence type="predicted"/>
<feature type="transmembrane region" description="Helical" evidence="1">
    <location>
        <begin position="59"/>
        <end position="78"/>
    </location>
</feature>